<evidence type="ECO:0000256" key="4">
    <source>
        <dbReference type="ARBA" id="ARBA00023136"/>
    </source>
</evidence>
<feature type="transmembrane region" description="Helical" evidence="5">
    <location>
        <begin position="260"/>
        <end position="279"/>
    </location>
</feature>
<proteinExistence type="inferred from homology"/>
<evidence type="ECO:0000256" key="5">
    <source>
        <dbReference type="HAMAP-Rule" id="MF_01600"/>
    </source>
</evidence>
<evidence type="ECO:0000256" key="2">
    <source>
        <dbReference type="ARBA" id="ARBA00022692"/>
    </source>
</evidence>
<sequence>MAMRPPVGLPKLSRRSRILLIIGVVLLVGLIAGTRLLDTYVNWLWFGEVGYRQVYGSVLLTRLVLFFAVGAVVGGLVALNLVIAYRTRPVFVPVSGPEDPVARYRSVVVRRMKLFGIGLPVLVGLIVGAAAQNDWQVVQLFLHGTSFGTTDPVFHNDIGFYAFKLPFYTWLLGWLFIAIALSFFGAMVAHYLFGGIRLAGRGGQLSGPARTHLALVAGTFVLFKAVAYFFDRYTLLSSSRSDRFNGATYTDLNAVLPAKLILLCIAVFCAAAFFAGAFMRNLQLPAIATVLLVVSSILVGAAWPAVLEQFSVRPNANEKEHDPIQSNIAATKQAYGLTDDKVETKNYPGKTDLSLSEVKADQPTIGNIRLMDPNVLTKTFTQFQQRKNIYGFPPKLSVDRYQVNGQVKDYIVAIRELNTDGLADNQKDWINRHLTYTHGNGFVAAEASKVDSPADSNGGGGGYPVFTVSDLNNKGEVNQGDIKVTEPRAYYGALATDYAIVGGRGPNVAGEYDTEATQYTYNGKGGVPIGNWFNRLVFAASYGERNILFNQAIGPDTKIMFKRDPRERVQEVAPWLTVDTDPYPAVVDGKMQWIVDGYTTLENYPYAQRTSLGQATNDTLALQTRQPDKTISYIRNSVKATVDAYDGTVTLYSVDDKDPVLKAWMGVFPNSVKPASAVSDALRKHFRYPEDLFKVQREMLAKYHVSNPADFYSGQSFWDVPSDPTAEGAIAAQQQGQSSQVSTQPQQPPYYVLAGDPTVGTGKVDFQLTSALVSLRREFMSAYVTVRSDPDDYGKISVLTLPTETQTKGPQQVQTQFLSSSQVSTDINLLSQQKTKVVYGNLLTLPVGGGLLYVEPVYVERSSQNTSFPQLSKVLVSFGGRVGYASTLADALEQVFGSGAGQTTQPGQNGQNTGTQTPSNSSSPPSSSTGASPPSSVSPDLAKAVDDIQAALQRVKAAQASGDFAALGQAYKDLNDAANRFEQAKAAKPSTSNSPPSSVVQSPTPTG</sequence>
<dbReference type="Pfam" id="PF03699">
    <property type="entry name" value="UPF0182"/>
    <property type="match status" value="1"/>
</dbReference>
<keyword evidence="4 5" id="KW-0472">Membrane</keyword>
<feature type="region of interest" description="Disordered" evidence="6">
    <location>
        <begin position="727"/>
        <end position="747"/>
    </location>
</feature>
<evidence type="ECO:0000313" key="7">
    <source>
        <dbReference type="EMBL" id="KAA2262827.1"/>
    </source>
</evidence>
<dbReference type="HAMAP" id="MF_01600">
    <property type="entry name" value="UPF0182"/>
    <property type="match status" value="1"/>
</dbReference>
<keyword evidence="1 5" id="KW-1003">Cell membrane</keyword>
<dbReference type="OrthoDB" id="9763654at2"/>
<feature type="transmembrane region" description="Helical" evidence="5">
    <location>
        <begin position="114"/>
        <end position="131"/>
    </location>
</feature>
<feature type="compositionally biased region" description="Low complexity" evidence="6">
    <location>
        <begin position="733"/>
        <end position="745"/>
    </location>
</feature>
<evidence type="ECO:0000256" key="3">
    <source>
        <dbReference type="ARBA" id="ARBA00022989"/>
    </source>
</evidence>
<feature type="transmembrane region" description="Helical" evidence="5">
    <location>
        <begin position="57"/>
        <end position="83"/>
    </location>
</feature>
<gene>
    <name evidence="7" type="ORF">F0L68_11365</name>
</gene>
<dbReference type="EMBL" id="VUOB01000020">
    <property type="protein sequence ID" value="KAA2262827.1"/>
    <property type="molecule type" value="Genomic_DNA"/>
</dbReference>
<dbReference type="GO" id="GO:0005886">
    <property type="term" value="C:plasma membrane"/>
    <property type="evidence" value="ECO:0007669"/>
    <property type="project" value="UniProtKB-SubCell"/>
</dbReference>
<evidence type="ECO:0000256" key="1">
    <source>
        <dbReference type="ARBA" id="ARBA00022475"/>
    </source>
</evidence>
<comment type="caution">
    <text evidence="7">The sequence shown here is derived from an EMBL/GenBank/DDBJ whole genome shotgun (WGS) entry which is preliminary data.</text>
</comment>
<evidence type="ECO:0000256" key="6">
    <source>
        <dbReference type="SAM" id="MobiDB-lite"/>
    </source>
</evidence>
<feature type="region of interest" description="Disordered" evidence="6">
    <location>
        <begin position="898"/>
        <end position="940"/>
    </location>
</feature>
<feature type="transmembrane region" description="Helical" evidence="5">
    <location>
        <begin position="213"/>
        <end position="230"/>
    </location>
</feature>
<comment type="subcellular location">
    <subcellularLocation>
        <location evidence="5">Cell membrane</location>
        <topology evidence="5">Multi-pass membrane protein</topology>
    </subcellularLocation>
</comment>
<keyword evidence="3 5" id="KW-1133">Transmembrane helix</keyword>
<keyword evidence="8" id="KW-1185">Reference proteome</keyword>
<feature type="region of interest" description="Disordered" evidence="6">
    <location>
        <begin position="981"/>
        <end position="1007"/>
    </location>
</feature>
<dbReference type="NCBIfam" id="NF009097">
    <property type="entry name" value="PRK12438.1"/>
    <property type="match status" value="1"/>
</dbReference>
<feature type="transmembrane region" description="Helical" evidence="5">
    <location>
        <begin position="18"/>
        <end position="37"/>
    </location>
</feature>
<dbReference type="AlphaFoldDB" id="A0A5B2XGA1"/>
<organism evidence="7 8">
    <name type="scientific">Solihabitans fulvus</name>
    <dbReference type="NCBI Taxonomy" id="1892852"/>
    <lineage>
        <taxon>Bacteria</taxon>
        <taxon>Bacillati</taxon>
        <taxon>Actinomycetota</taxon>
        <taxon>Actinomycetes</taxon>
        <taxon>Pseudonocardiales</taxon>
        <taxon>Pseudonocardiaceae</taxon>
        <taxon>Solihabitans</taxon>
    </lineage>
</organism>
<evidence type="ECO:0000313" key="8">
    <source>
        <dbReference type="Proteomes" id="UP000323454"/>
    </source>
</evidence>
<reference evidence="7 8" key="2">
    <citation type="submission" date="2019-09" db="EMBL/GenBank/DDBJ databases">
        <authorList>
            <person name="Jin C."/>
        </authorList>
    </citation>
    <scope>NUCLEOTIDE SEQUENCE [LARGE SCALE GENOMIC DNA]</scope>
    <source>
        <strain evidence="7 8">AN110305</strain>
    </source>
</reference>
<feature type="compositionally biased region" description="Low complexity" evidence="6">
    <location>
        <begin position="901"/>
        <end position="939"/>
    </location>
</feature>
<dbReference type="Proteomes" id="UP000323454">
    <property type="component" value="Unassembled WGS sequence"/>
</dbReference>
<dbReference type="InterPro" id="IPR005372">
    <property type="entry name" value="UPF0182"/>
</dbReference>
<comment type="similarity">
    <text evidence="5">Belongs to the UPF0182 family.</text>
</comment>
<feature type="transmembrane region" description="Helical" evidence="5">
    <location>
        <begin position="167"/>
        <end position="193"/>
    </location>
</feature>
<dbReference type="GO" id="GO:0005576">
    <property type="term" value="C:extracellular region"/>
    <property type="evidence" value="ECO:0007669"/>
    <property type="project" value="TreeGrafter"/>
</dbReference>
<accession>A0A5B2XGA1</accession>
<dbReference type="PANTHER" id="PTHR39344:SF1">
    <property type="entry name" value="UPF0182 PROTEIN SLL1060"/>
    <property type="match status" value="1"/>
</dbReference>
<feature type="transmembrane region" description="Helical" evidence="5">
    <location>
        <begin position="286"/>
        <end position="306"/>
    </location>
</feature>
<feature type="compositionally biased region" description="Low complexity" evidence="6">
    <location>
        <begin position="989"/>
        <end position="1007"/>
    </location>
</feature>
<dbReference type="PANTHER" id="PTHR39344">
    <property type="entry name" value="UPF0182 PROTEIN SLL1060"/>
    <property type="match status" value="1"/>
</dbReference>
<reference evidence="7 8" key="1">
    <citation type="submission" date="2019-09" db="EMBL/GenBank/DDBJ databases">
        <title>Goodfellowia gen. nov., a new genus of the Pseudonocardineae related to Actinoalloteichus, containing Goodfellowia coeruleoviolacea gen. nov., comb. nov. gen. nov., comb. nov.</title>
        <authorList>
            <person name="Labeda D."/>
        </authorList>
    </citation>
    <scope>NUCLEOTIDE SEQUENCE [LARGE SCALE GENOMIC DNA]</scope>
    <source>
        <strain evidence="7 8">AN110305</strain>
    </source>
</reference>
<protein>
    <recommendedName>
        <fullName evidence="5">UPF0182 protein F0L68_11365</fullName>
    </recommendedName>
</protein>
<keyword evidence="2 5" id="KW-0812">Transmembrane</keyword>
<name>A0A5B2XGA1_9PSEU</name>
<dbReference type="NCBIfam" id="NF000825">
    <property type="entry name" value="PRK00068.1"/>
    <property type="match status" value="1"/>
</dbReference>